<reference evidence="2 3" key="1">
    <citation type="submission" date="2020-08" db="EMBL/GenBank/DDBJ databases">
        <title>Sequencing the genomes of 1000 actinobacteria strains.</title>
        <authorList>
            <person name="Klenk H.-P."/>
        </authorList>
    </citation>
    <scope>NUCLEOTIDE SEQUENCE [LARGE SCALE GENOMIC DNA]</scope>
    <source>
        <strain evidence="2 3">DSM 45809</strain>
    </source>
</reference>
<gene>
    <name evidence="2" type="ORF">BJY16_003071</name>
</gene>
<dbReference type="RefSeq" id="WP_185040128.1">
    <property type="nucleotide sequence ID" value="NZ_BAABFG010000005.1"/>
</dbReference>
<evidence type="ECO:0000313" key="2">
    <source>
        <dbReference type="EMBL" id="MBB4739612.1"/>
    </source>
</evidence>
<evidence type="ECO:0000259" key="1">
    <source>
        <dbReference type="Pfam" id="PF13676"/>
    </source>
</evidence>
<comment type="caution">
    <text evidence="2">The sequence shown here is derived from an EMBL/GenBank/DDBJ whole genome shotgun (WGS) entry which is preliminary data.</text>
</comment>
<evidence type="ECO:0000313" key="3">
    <source>
        <dbReference type="Proteomes" id="UP000546162"/>
    </source>
</evidence>
<organism evidence="2 3">
    <name type="scientific">Actinoplanes octamycinicus</name>
    <dbReference type="NCBI Taxonomy" id="135948"/>
    <lineage>
        <taxon>Bacteria</taxon>
        <taxon>Bacillati</taxon>
        <taxon>Actinomycetota</taxon>
        <taxon>Actinomycetes</taxon>
        <taxon>Micromonosporales</taxon>
        <taxon>Micromonosporaceae</taxon>
        <taxon>Actinoplanes</taxon>
    </lineage>
</organism>
<dbReference type="AlphaFoldDB" id="A0A7W7GWT8"/>
<dbReference type="EMBL" id="JACHNB010000001">
    <property type="protein sequence ID" value="MBB4739612.1"/>
    <property type="molecule type" value="Genomic_DNA"/>
</dbReference>
<sequence length="129" mass="13903">MLEDVPILLSYAPSDAPWAQWIDRSLQAAGHVVKKQPAGVDFADRIAVALSGPDRVIVLVSREHRASESDWAGMPHAPGLVVLLLDSGSPPAALRATNWKSLFELDEEEALEVLMVAVGGPQKPFSRTP</sequence>
<protein>
    <recommendedName>
        <fullName evidence="1">TIR domain-containing protein</fullName>
    </recommendedName>
</protein>
<dbReference type="Pfam" id="PF13676">
    <property type="entry name" value="TIR_2"/>
    <property type="match status" value="1"/>
</dbReference>
<accession>A0A7W7GWT8</accession>
<dbReference type="GO" id="GO:0007165">
    <property type="term" value="P:signal transduction"/>
    <property type="evidence" value="ECO:0007669"/>
    <property type="project" value="InterPro"/>
</dbReference>
<keyword evidence="3" id="KW-1185">Reference proteome</keyword>
<proteinExistence type="predicted"/>
<dbReference type="Proteomes" id="UP000546162">
    <property type="component" value="Unassembled WGS sequence"/>
</dbReference>
<name>A0A7W7GWT8_9ACTN</name>
<dbReference type="InterPro" id="IPR000157">
    <property type="entry name" value="TIR_dom"/>
</dbReference>
<feature type="domain" description="TIR" evidence="1">
    <location>
        <begin position="7"/>
        <end position="113"/>
    </location>
</feature>